<gene>
    <name evidence="7" type="ORF">QN062_07000</name>
</gene>
<dbReference type="PANTHER" id="PTHR43790:SF9">
    <property type="entry name" value="GALACTOFURANOSE TRANSPORTER ATP-BINDING PROTEIN YTFR"/>
    <property type="match status" value="1"/>
</dbReference>
<reference evidence="7" key="1">
    <citation type="submission" date="2023-07" db="EMBL/GenBank/DDBJ databases">
        <title>Bifidobacterium aquikefiriaerophilum sp. nov. and Bifidobacterium eccum sp. nov., isolated from water kefir.</title>
        <authorList>
            <person name="Breselge S."/>
            <person name="Bellassi P."/>
            <person name="Barcenilla C."/>
            <person name="Alvarez-Ordonez A."/>
            <person name="Morelli L."/>
            <person name="Cotter P.D."/>
        </authorList>
    </citation>
    <scope>NUCLEOTIDE SEQUENCE</scope>
    <source>
        <strain evidence="7">WK012_4_13</strain>
    </source>
</reference>
<dbReference type="CDD" id="cd03216">
    <property type="entry name" value="ABC_Carb_Monos_I"/>
    <property type="match status" value="1"/>
</dbReference>
<keyword evidence="1" id="KW-0813">Transport</keyword>
<dbReference type="EMBL" id="CP129683">
    <property type="protein sequence ID" value="XDS50143.1"/>
    <property type="molecule type" value="Genomic_DNA"/>
</dbReference>
<proteinExistence type="predicted"/>
<dbReference type="InterPro" id="IPR003439">
    <property type="entry name" value="ABC_transporter-like_ATP-bd"/>
</dbReference>
<evidence type="ECO:0000256" key="3">
    <source>
        <dbReference type="ARBA" id="ARBA00022741"/>
    </source>
</evidence>
<feature type="region of interest" description="Disordered" evidence="5">
    <location>
        <begin position="1"/>
        <end position="39"/>
    </location>
</feature>
<dbReference type="PROSITE" id="PS00211">
    <property type="entry name" value="ABC_TRANSPORTER_1"/>
    <property type="match status" value="1"/>
</dbReference>
<protein>
    <submittedName>
        <fullName evidence="7">Sugar ABC transporter ATP-binding protein</fullName>
    </submittedName>
</protein>
<dbReference type="SMART" id="SM00382">
    <property type="entry name" value="AAA"/>
    <property type="match status" value="2"/>
</dbReference>
<dbReference type="AlphaFoldDB" id="A0AB39UMN4"/>
<dbReference type="RefSeq" id="WP_369341115.1">
    <property type="nucleotide sequence ID" value="NZ_CP129683.1"/>
</dbReference>
<feature type="domain" description="ABC transporter" evidence="6">
    <location>
        <begin position="45"/>
        <end position="283"/>
    </location>
</feature>
<dbReference type="SUPFAM" id="SSF52540">
    <property type="entry name" value="P-loop containing nucleoside triphosphate hydrolases"/>
    <property type="match status" value="2"/>
</dbReference>
<keyword evidence="4 7" id="KW-0067">ATP-binding</keyword>
<dbReference type="PANTHER" id="PTHR43790">
    <property type="entry name" value="CARBOHYDRATE TRANSPORT ATP-BINDING PROTEIN MG119-RELATED"/>
    <property type="match status" value="1"/>
</dbReference>
<evidence type="ECO:0000313" key="7">
    <source>
        <dbReference type="EMBL" id="XDS50143.1"/>
    </source>
</evidence>
<dbReference type="InterPro" id="IPR003593">
    <property type="entry name" value="AAA+_ATPase"/>
</dbReference>
<keyword evidence="2" id="KW-0677">Repeat</keyword>
<dbReference type="Gene3D" id="3.40.50.300">
    <property type="entry name" value="P-loop containing nucleotide triphosphate hydrolases"/>
    <property type="match status" value="2"/>
</dbReference>
<dbReference type="KEGG" id="bfk:QN062_07000"/>
<dbReference type="Pfam" id="PF00005">
    <property type="entry name" value="ABC_tran"/>
    <property type="match status" value="2"/>
</dbReference>
<dbReference type="CDD" id="cd03215">
    <property type="entry name" value="ABC_Carb_Monos_II"/>
    <property type="match status" value="1"/>
</dbReference>
<sequence>MSRVKSEAPPMKIADDGIDRTASDEQAGNRGEASSKGGRRGHEVLRVEGIVKNFGATAALRGVDLSLRSGEILALVGANGAGKSTLTSILSGIIEPTSGRLVVGGSEVRLRSILEASRAGIETIVQSFDEALLPDRTVAENLVFPMLVEHRLGSFPTNRTLRHAASEYASDLSGIPLDAVISSLDASSRQRVLIARALFTHPKILILDEPTASLDIDESARLHRRIRALADGGTAIVYISHHMQEVKDICDRAVVLRDGMKVGEYDAPLDVPEIIRAMLGKTVEVTQDGTRGYSDDARGAQGADAGRDSTVALRLKDFKIFDDGDTIDLELHEGETLGITGLIGAGKTELLSQIVGASRLLGGTMTWQGRRFAPQDTGDAIRAGIGYVPENRQADAVIPLWSVEDNLVFPDLKRYRSRFGFIDASRIRSRSEAVIGRMGIVGKPQSRIESLSGGNRQKVMIGRWFAAESKLLVMDEPFRGVDIGARADIARQLRSAGTAIVASSDPDEILQVADRVIVLSRGTITAEATASGMTSAQLSELIARGA</sequence>
<accession>A0AB39UMN4</accession>
<evidence type="ECO:0000256" key="5">
    <source>
        <dbReference type="SAM" id="MobiDB-lite"/>
    </source>
</evidence>
<name>A0AB39UMN4_9BIFI</name>
<dbReference type="InterPro" id="IPR050107">
    <property type="entry name" value="ABC_carbohydrate_import_ATPase"/>
</dbReference>
<evidence type="ECO:0000259" key="6">
    <source>
        <dbReference type="PROSITE" id="PS50893"/>
    </source>
</evidence>
<organism evidence="7">
    <name type="scientific">Bifidobacterium fermentum</name>
    <dbReference type="NCBI Taxonomy" id="3059035"/>
    <lineage>
        <taxon>Bacteria</taxon>
        <taxon>Bacillati</taxon>
        <taxon>Actinomycetota</taxon>
        <taxon>Actinomycetes</taxon>
        <taxon>Bifidobacteriales</taxon>
        <taxon>Bifidobacteriaceae</taxon>
        <taxon>Bifidobacterium</taxon>
    </lineage>
</organism>
<dbReference type="GO" id="GO:0016887">
    <property type="term" value="F:ATP hydrolysis activity"/>
    <property type="evidence" value="ECO:0007669"/>
    <property type="project" value="InterPro"/>
</dbReference>
<evidence type="ECO:0000256" key="2">
    <source>
        <dbReference type="ARBA" id="ARBA00022737"/>
    </source>
</evidence>
<dbReference type="InterPro" id="IPR017871">
    <property type="entry name" value="ABC_transporter-like_CS"/>
</dbReference>
<evidence type="ECO:0000256" key="4">
    <source>
        <dbReference type="ARBA" id="ARBA00022840"/>
    </source>
</evidence>
<keyword evidence="3" id="KW-0547">Nucleotide-binding</keyword>
<evidence type="ECO:0000256" key="1">
    <source>
        <dbReference type="ARBA" id="ARBA00022448"/>
    </source>
</evidence>
<dbReference type="GO" id="GO:0005524">
    <property type="term" value="F:ATP binding"/>
    <property type="evidence" value="ECO:0007669"/>
    <property type="project" value="UniProtKB-KW"/>
</dbReference>
<feature type="domain" description="ABC transporter" evidence="6">
    <location>
        <begin position="306"/>
        <end position="546"/>
    </location>
</feature>
<dbReference type="InterPro" id="IPR027417">
    <property type="entry name" value="P-loop_NTPase"/>
</dbReference>
<feature type="compositionally biased region" description="Basic and acidic residues" evidence="5">
    <location>
        <begin position="13"/>
        <end position="23"/>
    </location>
</feature>
<dbReference type="PROSITE" id="PS50893">
    <property type="entry name" value="ABC_TRANSPORTER_2"/>
    <property type="match status" value="2"/>
</dbReference>